<feature type="modified residue" description="4-aspartylphosphate" evidence="6">
    <location>
        <position position="55"/>
    </location>
</feature>
<dbReference type="FunFam" id="3.40.50.2300:FF:000018">
    <property type="entry name" value="DNA-binding transcriptional regulator NtrC"/>
    <property type="match status" value="1"/>
</dbReference>
<sequence length="211" mass="22962">MPNSQVVHIIDDDADVRQSLAFLLSTAGLPVQLHESAVAFLKNLPKAQDGCIVTDVRMPEMDGLELQRRLVEARNTMPVIVITGHGDIALAVEAMKAGAVDFIEKPFDDEVLLTAIRSALARSSSDRERGARAAEIRSRLALLSERERQVLDGLVAGKANKVIAYDLGISARTVEIYRANVMTKMQADSLSTLVRMVLLEGNSADEGGRLR</sequence>
<dbReference type="Pfam" id="PF00196">
    <property type="entry name" value="GerE"/>
    <property type="match status" value="1"/>
</dbReference>
<dbReference type="RefSeq" id="WP_139373945.1">
    <property type="nucleotide sequence ID" value="NZ_FUWJ01000004.1"/>
</dbReference>
<keyword evidence="2" id="KW-0902">Two-component regulatory system</keyword>
<evidence type="ECO:0000256" key="4">
    <source>
        <dbReference type="ARBA" id="ARBA00023125"/>
    </source>
</evidence>
<feature type="domain" description="Response regulatory" evidence="8">
    <location>
        <begin position="6"/>
        <end position="120"/>
    </location>
</feature>
<evidence type="ECO:0000259" key="8">
    <source>
        <dbReference type="PROSITE" id="PS50110"/>
    </source>
</evidence>
<organism evidence="9 10">
    <name type="scientific">Enhydrobacter aerosaccus</name>
    <dbReference type="NCBI Taxonomy" id="225324"/>
    <lineage>
        <taxon>Bacteria</taxon>
        <taxon>Pseudomonadati</taxon>
        <taxon>Pseudomonadota</taxon>
        <taxon>Alphaproteobacteria</taxon>
        <taxon>Hyphomicrobiales</taxon>
        <taxon>Enhydrobacter</taxon>
    </lineage>
</organism>
<dbReference type="OrthoDB" id="9782655at2"/>
<keyword evidence="1 6" id="KW-0597">Phosphoprotein</keyword>
<dbReference type="InterPro" id="IPR016032">
    <property type="entry name" value="Sig_transdc_resp-reg_C-effctor"/>
</dbReference>
<dbReference type="EMBL" id="FUWJ01000004">
    <property type="protein sequence ID" value="SKA09680.1"/>
    <property type="molecule type" value="Genomic_DNA"/>
</dbReference>
<dbReference type="SMART" id="SM00448">
    <property type="entry name" value="REC"/>
    <property type="match status" value="1"/>
</dbReference>
<dbReference type="PROSITE" id="PS00622">
    <property type="entry name" value="HTH_LUXR_1"/>
    <property type="match status" value="1"/>
</dbReference>
<feature type="domain" description="HTH luxR-type" evidence="7">
    <location>
        <begin position="136"/>
        <end position="201"/>
    </location>
</feature>
<dbReference type="InterPro" id="IPR000792">
    <property type="entry name" value="Tscrpt_reg_LuxR_C"/>
</dbReference>
<dbReference type="InterPro" id="IPR011006">
    <property type="entry name" value="CheY-like_superfamily"/>
</dbReference>
<dbReference type="STRING" id="225324.SAMN02745126_03479"/>
<proteinExistence type="predicted"/>
<keyword evidence="10" id="KW-1185">Reference proteome</keyword>
<evidence type="ECO:0000313" key="10">
    <source>
        <dbReference type="Proteomes" id="UP000190092"/>
    </source>
</evidence>
<dbReference type="InterPro" id="IPR036388">
    <property type="entry name" value="WH-like_DNA-bd_sf"/>
</dbReference>
<dbReference type="CDD" id="cd06170">
    <property type="entry name" value="LuxR_C_like"/>
    <property type="match status" value="1"/>
</dbReference>
<dbReference type="InterPro" id="IPR001789">
    <property type="entry name" value="Sig_transdc_resp-reg_receiver"/>
</dbReference>
<evidence type="ECO:0000256" key="6">
    <source>
        <dbReference type="PROSITE-ProRule" id="PRU00169"/>
    </source>
</evidence>
<reference evidence="10" key="1">
    <citation type="submission" date="2017-02" db="EMBL/GenBank/DDBJ databases">
        <authorList>
            <person name="Varghese N."/>
            <person name="Submissions S."/>
        </authorList>
    </citation>
    <scope>NUCLEOTIDE SEQUENCE [LARGE SCALE GENOMIC DNA]</scope>
    <source>
        <strain evidence="10">ATCC 27094</strain>
    </source>
</reference>
<evidence type="ECO:0000256" key="5">
    <source>
        <dbReference type="ARBA" id="ARBA00023163"/>
    </source>
</evidence>
<evidence type="ECO:0000259" key="7">
    <source>
        <dbReference type="PROSITE" id="PS50043"/>
    </source>
</evidence>
<dbReference type="PROSITE" id="PS50043">
    <property type="entry name" value="HTH_LUXR_2"/>
    <property type="match status" value="1"/>
</dbReference>
<dbReference type="SUPFAM" id="SSF46894">
    <property type="entry name" value="C-terminal effector domain of the bipartite response regulators"/>
    <property type="match status" value="1"/>
</dbReference>
<dbReference type="GO" id="GO:0006355">
    <property type="term" value="P:regulation of DNA-templated transcription"/>
    <property type="evidence" value="ECO:0007669"/>
    <property type="project" value="InterPro"/>
</dbReference>
<name>A0A1T4R118_9HYPH</name>
<keyword evidence="5" id="KW-0804">Transcription</keyword>
<evidence type="ECO:0000256" key="1">
    <source>
        <dbReference type="ARBA" id="ARBA00022553"/>
    </source>
</evidence>
<dbReference type="GO" id="GO:0003677">
    <property type="term" value="F:DNA binding"/>
    <property type="evidence" value="ECO:0007669"/>
    <property type="project" value="UniProtKB-KW"/>
</dbReference>
<keyword evidence="4" id="KW-0238">DNA-binding</keyword>
<dbReference type="Gene3D" id="1.10.10.10">
    <property type="entry name" value="Winged helix-like DNA-binding domain superfamily/Winged helix DNA-binding domain"/>
    <property type="match status" value="1"/>
</dbReference>
<dbReference type="SUPFAM" id="SSF52172">
    <property type="entry name" value="CheY-like"/>
    <property type="match status" value="1"/>
</dbReference>
<dbReference type="CDD" id="cd17537">
    <property type="entry name" value="REC_FixJ"/>
    <property type="match status" value="1"/>
</dbReference>
<dbReference type="AlphaFoldDB" id="A0A1T4R118"/>
<gene>
    <name evidence="9" type="ORF">SAMN02745126_03479</name>
</gene>
<dbReference type="PANTHER" id="PTHR44688">
    <property type="entry name" value="DNA-BINDING TRANSCRIPTIONAL ACTIVATOR DEVR_DOSR"/>
    <property type="match status" value="1"/>
</dbReference>
<dbReference type="SMART" id="SM00421">
    <property type="entry name" value="HTH_LUXR"/>
    <property type="match status" value="1"/>
</dbReference>
<dbReference type="GO" id="GO:0000160">
    <property type="term" value="P:phosphorelay signal transduction system"/>
    <property type="evidence" value="ECO:0007669"/>
    <property type="project" value="UniProtKB-KW"/>
</dbReference>
<evidence type="ECO:0000313" key="9">
    <source>
        <dbReference type="EMBL" id="SKA09680.1"/>
    </source>
</evidence>
<dbReference type="PANTHER" id="PTHR44688:SF16">
    <property type="entry name" value="DNA-BINDING TRANSCRIPTIONAL ACTIVATOR DEVR_DOSR"/>
    <property type="match status" value="1"/>
</dbReference>
<dbReference type="Pfam" id="PF00072">
    <property type="entry name" value="Response_reg"/>
    <property type="match status" value="1"/>
</dbReference>
<dbReference type="PROSITE" id="PS50110">
    <property type="entry name" value="RESPONSE_REGULATORY"/>
    <property type="match status" value="1"/>
</dbReference>
<dbReference type="PRINTS" id="PR00038">
    <property type="entry name" value="HTHLUXR"/>
</dbReference>
<evidence type="ECO:0000256" key="2">
    <source>
        <dbReference type="ARBA" id="ARBA00023012"/>
    </source>
</evidence>
<dbReference type="Proteomes" id="UP000190092">
    <property type="component" value="Unassembled WGS sequence"/>
</dbReference>
<evidence type="ECO:0000256" key="3">
    <source>
        <dbReference type="ARBA" id="ARBA00023015"/>
    </source>
</evidence>
<accession>A0A1T4R118</accession>
<keyword evidence="3" id="KW-0805">Transcription regulation</keyword>
<dbReference type="NCBIfam" id="NF006900">
    <property type="entry name" value="PRK09390.1"/>
    <property type="match status" value="1"/>
</dbReference>
<dbReference type="Gene3D" id="3.40.50.2300">
    <property type="match status" value="1"/>
</dbReference>
<protein>
    <submittedName>
        <fullName evidence="9">Two component transcriptional regulator, LuxR family</fullName>
    </submittedName>
</protein>